<protein>
    <submittedName>
        <fullName evidence="1">Uncharacterized protein</fullName>
    </submittedName>
</protein>
<accession>A0ACB9F1J7</accession>
<organism evidence="1 2">
    <name type="scientific">Cichorium intybus</name>
    <name type="common">Chicory</name>
    <dbReference type="NCBI Taxonomy" id="13427"/>
    <lineage>
        <taxon>Eukaryota</taxon>
        <taxon>Viridiplantae</taxon>
        <taxon>Streptophyta</taxon>
        <taxon>Embryophyta</taxon>
        <taxon>Tracheophyta</taxon>
        <taxon>Spermatophyta</taxon>
        <taxon>Magnoliopsida</taxon>
        <taxon>eudicotyledons</taxon>
        <taxon>Gunneridae</taxon>
        <taxon>Pentapetalae</taxon>
        <taxon>asterids</taxon>
        <taxon>campanulids</taxon>
        <taxon>Asterales</taxon>
        <taxon>Asteraceae</taxon>
        <taxon>Cichorioideae</taxon>
        <taxon>Cichorieae</taxon>
        <taxon>Cichoriinae</taxon>
        <taxon>Cichorium</taxon>
    </lineage>
</organism>
<dbReference type="EMBL" id="CM042011">
    <property type="protein sequence ID" value="KAI3764841.1"/>
    <property type="molecule type" value="Genomic_DNA"/>
</dbReference>
<dbReference type="Proteomes" id="UP001055811">
    <property type="component" value="Linkage Group LG03"/>
</dbReference>
<comment type="caution">
    <text evidence="1">The sequence shown here is derived from an EMBL/GenBank/DDBJ whole genome shotgun (WGS) entry which is preliminary data.</text>
</comment>
<evidence type="ECO:0000313" key="1">
    <source>
        <dbReference type="EMBL" id="KAI3764841.1"/>
    </source>
</evidence>
<sequence length="76" mass="8503">MTGGDNGKAASGGVDFLRACEWVVIYGLQYDDRVQLISGVPMIVQETIHLEKEAKFDHGPYEPTKDEKYSEDMHGE</sequence>
<name>A0ACB9F1J7_CICIN</name>
<evidence type="ECO:0000313" key="2">
    <source>
        <dbReference type="Proteomes" id="UP001055811"/>
    </source>
</evidence>
<gene>
    <name evidence="1" type="ORF">L2E82_14858</name>
</gene>
<reference evidence="2" key="1">
    <citation type="journal article" date="2022" name="Mol. Ecol. Resour.">
        <title>The genomes of chicory, endive, great burdock and yacon provide insights into Asteraceae palaeo-polyploidization history and plant inulin production.</title>
        <authorList>
            <person name="Fan W."/>
            <person name="Wang S."/>
            <person name="Wang H."/>
            <person name="Wang A."/>
            <person name="Jiang F."/>
            <person name="Liu H."/>
            <person name="Zhao H."/>
            <person name="Xu D."/>
            <person name="Zhang Y."/>
        </authorList>
    </citation>
    <scope>NUCLEOTIDE SEQUENCE [LARGE SCALE GENOMIC DNA]</scope>
    <source>
        <strain evidence="2">cv. Punajuju</strain>
    </source>
</reference>
<keyword evidence="2" id="KW-1185">Reference proteome</keyword>
<reference evidence="1 2" key="2">
    <citation type="journal article" date="2022" name="Mol. Ecol. Resour.">
        <title>The genomes of chicory, endive, great burdock and yacon provide insights into Asteraceae paleo-polyploidization history and plant inulin production.</title>
        <authorList>
            <person name="Fan W."/>
            <person name="Wang S."/>
            <person name="Wang H."/>
            <person name="Wang A."/>
            <person name="Jiang F."/>
            <person name="Liu H."/>
            <person name="Zhao H."/>
            <person name="Xu D."/>
            <person name="Zhang Y."/>
        </authorList>
    </citation>
    <scope>NUCLEOTIDE SEQUENCE [LARGE SCALE GENOMIC DNA]</scope>
    <source>
        <strain evidence="2">cv. Punajuju</strain>
        <tissue evidence="1">Leaves</tissue>
    </source>
</reference>
<proteinExistence type="predicted"/>